<sequence length="451" mass="52479">MNLAKTRIGEAAIKEVVKYMLKDPENNIPKLINWADKICIREQDKKYVKSVKKYLDDKDSNWYKYTYKLLTEIHPNVKEKIGINYFLNASFFGIPVQLENEKKYNCNVPWAILIDPTSACNLKCKGCWAGEYSTWNLTFEDLDKIIRQGKELGTYMYIFSGGEPLIRKKDIIKLCEKHDDCAFLAFTNGTLVDEEFAKELQRVGNFSLAFSVEGFEKETDFRRGEGTFNAVMRAMDILKEAGIIFGFSTCYHRYNTEAVASKEYIDLMIEKGCRFGWYFTYVPVGRDSDTDFMATPEQRAYMYRRINEIRATEPIFVMDFWNDGEFSNGCIAGGKRYFHINANGDCEPCAFIHYSNMNIKEHSLIEVLQSPLFMAYRRNMPFNKNHLRPCPLLDNPQMIKKMVHESDAYSTQVLDDETVDELAAKIEPKAEEWAKVSEEIWDEKLKKVQNF</sequence>
<dbReference type="EMBL" id="FUYH01000014">
    <property type="protein sequence ID" value="SKA93464.1"/>
    <property type="molecule type" value="Genomic_DNA"/>
</dbReference>
<dbReference type="AlphaFoldDB" id="A0A1T4XVD2"/>
<reference evidence="7" key="1">
    <citation type="submission" date="2017-02" db="EMBL/GenBank/DDBJ databases">
        <authorList>
            <person name="Varghese N."/>
            <person name="Submissions S."/>
        </authorList>
    </citation>
    <scope>NUCLEOTIDE SEQUENCE [LARGE SCALE GENOMIC DNA]</scope>
    <source>
        <strain evidence="7">USBA 833</strain>
    </source>
</reference>
<dbReference type="PANTHER" id="PTHR43524">
    <property type="entry name" value="RADICAL SAM SUPERFAMILY PROTEIN"/>
    <property type="match status" value="1"/>
</dbReference>
<dbReference type="STRING" id="1147123.SAMN05443428_11419"/>
<keyword evidence="3" id="KW-0408">Iron</keyword>
<dbReference type="GO" id="GO:0046872">
    <property type="term" value="F:metal ion binding"/>
    <property type="evidence" value="ECO:0007669"/>
    <property type="project" value="UniProtKB-KW"/>
</dbReference>
<organism evidence="6 7">
    <name type="scientific">Caloramator quimbayensis</name>
    <dbReference type="NCBI Taxonomy" id="1147123"/>
    <lineage>
        <taxon>Bacteria</taxon>
        <taxon>Bacillati</taxon>
        <taxon>Bacillota</taxon>
        <taxon>Clostridia</taxon>
        <taxon>Eubacteriales</taxon>
        <taxon>Clostridiaceae</taxon>
        <taxon>Caloramator</taxon>
    </lineage>
</organism>
<keyword evidence="1" id="KW-0949">S-adenosyl-L-methionine</keyword>
<dbReference type="RefSeq" id="WP_078696946.1">
    <property type="nucleotide sequence ID" value="NZ_FUYH01000014.1"/>
</dbReference>
<dbReference type="GO" id="GO:0003824">
    <property type="term" value="F:catalytic activity"/>
    <property type="evidence" value="ECO:0007669"/>
    <property type="project" value="InterPro"/>
</dbReference>
<keyword evidence="2" id="KW-0479">Metal-binding</keyword>
<evidence type="ECO:0000256" key="4">
    <source>
        <dbReference type="ARBA" id="ARBA00023014"/>
    </source>
</evidence>
<evidence type="ECO:0000256" key="1">
    <source>
        <dbReference type="ARBA" id="ARBA00022691"/>
    </source>
</evidence>
<accession>A0A1T4XVD2</accession>
<dbReference type="PANTHER" id="PTHR43524:SF1">
    <property type="entry name" value="RADICAL SAM SUPERFAMILY PROTEIN"/>
    <property type="match status" value="1"/>
</dbReference>
<feature type="domain" description="Radical SAM core" evidence="5">
    <location>
        <begin position="106"/>
        <end position="313"/>
    </location>
</feature>
<dbReference type="Proteomes" id="UP000190105">
    <property type="component" value="Unassembled WGS sequence"/>
</dbReference>
<gene>
    <name evidence="6" type="ORF">SAMN05443428_11419</name>
</gene>
<dbReference type="InterPro" id="IPR023885">
    <property type="entry name" value="4Fe4S-binding_SPASM_dom"/>
</dbReference>
<keyword evidence="4" id="KW-0411">Iron-sulfur</keyword>
<dbReference type="InterPro" id="IPR007197">
    <property type="entry name" value="rSAM"/>
</dbReference>
<dbReference type="CDD" id="cd21128">
    <property type="entry name" value="SPASM_rSAM"/>
    <property type="match status" value="1"/>
</dbReference>
<dbReference type="Pfam" id="PF13186">
    <property type="entry name" value="SPASM"/>
    <property type="match status" value="1"/>
</dbReference>
<dbReference type="OrthoDB" id="9782387at2"/>
<evidence type="ECO:0000259" key="5">
    <source>
        <dbReference type="PROSITE" id="PS51918"/>
    </source>
</evidence>
<evidence type="ECO:0000256" key="2">
    <source>
        <dbReference type="ARBA" id="ARBA00022723"/>
    </source>
</evidence>
<name>A0A1T4XVD2_9CLOT</name>
<dbReference type="PROSITE" id="PS51918">
    <property type="entry name" value="RADICAL_SAM"/>
    <property type="match status" value="1"/>
</dbReference>
<dbReference type="InterPro" id="IPR058240">
    <property type="entry name" value="rSAM_sf"/>
</dbReference>
<dbReference type="InterPro" id="IPR013785">
    <property type="entry name" value="Aldolase_TIM"/>
</dbReference>
<protein>
    <submittedName>
        <fullName evidence="6">Radical SAM superfamily enzyme, MoaA/NifB/PqqE/SkfB family</fullName>
    </submittedName>
</protein>
<dbReference type="Pfam" id="PF04055">
    <property type="entry name" value="Radical_SAM"/>
    <property type="match status" value="1"/>
</dbReference>
<dbReference type="SFLD" id="SFLDS00029">
    <property type="entry name" value="Radical_SAM"/>
    <property type="match status" value="1"/>
</dbReference>
<proteinExistence type="predicted"/>
<evidence type="ECO:0000313" key="6">
    <source>
        <dbReference type="EMBL" id="SKA93464.1"/>
    </source>
</evidence>
<dbReference type="Gene3D" id="3.20.20.70">
    <property type="entry name" value="Aldolase class I"/>
    <property type="match status" value="1"/>
</dbReference>
<dbReference type="SUPFAM" id="SSF102114">
    <property type="entry name" value="Radical SAM enzymes"/>
    <property type="match status" value="1"/>
</dbReference>
<dbReference type="CDD" id="cd01335">
    <property type="entry name" value="Radical_SAM"/>
    <property type="match status" value="1"/>
</dbReference>
<keyword evidence="7" id="KW-1185">Reference proteome</keyword>
<dbReference type="SFLD" id="SFLDG01067">
    <property type="entry name" value="SPASM/twitch_domain_containing"/>
    <property type="match status" value="1"/>
</dbReference>
<dbReference type="GO" id="GO:0051536">
    <property type="term" value="F:iron-sulfur cluster binding"/>
    <property type="evidence" value="ECO:0007669"/>
    <property type="project" value="UniProtKB-KW"/>
</dbReference>
<evidence type="ECO:0000313" key="7">
    <source>
        <dbReference type="Proteomes" id="UP000190105"/>
    </source>
</evidence>
<evidence type="ECO:0000256" key="3">
    <source>
        <dbReference type="ARBA" id="ARBA00023004"/>
    </source>
</evidence>